<dbReference type="PANTHER" id="PTHR11440">
    <property type="entry name" value="LECITHIN-CHOLESTEROL ACYLTRANSFERASE-RELATED"/>
    <property type="match status" value="1"/>
</dbReference>
<evidence type="ECO:0008006" key="3">
    <source>
        <dbReference type="Google" id="ProtNLM"/>
    </source>
</evidence>
<accession>A1AN34</accession>
<dbReference type="Proteomes" id="UP000006732">
    <property type="component" value="Chromosome"/>
</dbReference>
<dbReference type="SUPFAM" id="SSF53474">
    <property type="entry name" value="alpha/beta-Hydrolases"/>
    <property type="match status" value="1"/>
</dbReference>
<dbReference type="AlphaFoldDB" id="A1AN34"/>
<dbReference type="InterPro" id="IPR003386">
    <property type="entry name" value="LACT/PDAT_acylTrfase"/>
</dbReference>
<dbReference type="HOGENOM" id="CLU_047247_0_0_7"/>
<dbReference type="eggNOG" id="COG1075">
    <property type="taxonomic scope" value="Bacteria"/>
</dbReference>
<reference evidence="1 2" key="1">
    <citation type="submission" date="2006-10" db="EMBL/GenBank/DDBJ databases">
        <title>Complete sequence of chromosome of Pelobacter propionicus DSM 2379.</title>
        <authorList>
            <consortium name="US DOE Joint Genome Institute"/>
            <person name="Copeland A."/>
            <person name="Lucas S."/>
            <person name="Lapidus A."/>
            <person name="Barry K."/>
            <person name="Detter J.C."/>
            <person name="Glavina del Rio T."/>
            <person name="Hammon N."/>
            <person name="Israni S."/>
            <person name="Dalin E."/>
            <person name="Tice H."/>
            <person name="Pitluck S."/>
            <person name="Saunders E."/>
            <person name="Brettin T."/>
            <person name="Bruce D."/>
            <person name="Han C."/>
            <person name="Tapia R."/>
            <person name="Schmutz J."/>
            <person name="Larimer F."/>
            <person name="Land M."/>
            <person name="Hauser L."/>
            <person name="Kyrpides N."/>
            <person name="Kim E."/>
            <person name="Lovley D."/>
            <person name="Richardson P."/>
        </authorList>
    </citation>
    <scope>NUCLEOTIDE SEQUENCE [LARGE SCALE GENOMIC DNA]</scope>
    <source>
        <strain evidence="2">DSM 2379 / NBRC 103807 / OttBd1</strain>
    </source>
</reference>
<proteinExistence type="predicted"/>
<dbReference type="Gene3D" id="3.40.50.1820">
    <property type="entry name" value="alpha/beta hydrolase"/>
    <property type="match status" value="1"/>
</dbReference>
<dbReference type="InterPro" id="IPR029058">
    <property type="entry name" value="AB_hydrolase_fold"/>
</dbReference>
<dbReference type="GO" id="GO:0008374">
    <property type="term" value="F:O-acyltransferase activity"/>
    <property type="evidence" value="ECO:0007669"/>
    <property type="project" value="InterPro"/>
</dbReference>
<evidence type="ECO:0000313" key="1">
    <source>
        <dbReference type="EMBL" id="ABK98754.1"/>
    </source>
</evidence>
<dbReference type="Pfam" id="PF02450">
    <property type="entry name" value="LCAT"/>
    <property type="match status" value="1"/>
</dbReference>
<dbReference type="GO" id="GO:0006629">
    <property type="term" value="P:lipid metabolic process"/>
    <property type="evidence" value="ECO:0007669"/>
    <property type="project" value="InterPro"/>
</dbReference>
<name>A1AN34_PELPD</name>
<evidence type="ECO:0000313" key="2">
    <source>
        <dbReference type="Proteomes" id="UP000006732"/>
    </source>
</evidence>
<sequence length="468" mass="50694">MGSQTVVRDVVVVLPGIMGSTLSKNGKLVWAPSAGAVLDAIATFGRSIREMTLPNGIGDHHPNDGVEPVGLMPDLHLLPGLWSAHIGYGKLLNWLRARFHFIEPTAGKPDLIPNLLPIAYDWRLSNRYNGRRLKSIVEPALERWRAQGGPFADAKLIFICHSMGGLVARWYIEKEGGAGITRKLVTLGTPYRGALNALDQLVNGVKKGIGPFALNLTSFARSLPSVHQLLPEYACIESPSGLLKTTETTIPELETAMINDAMLFHDEVDQAVATRTADAYDIHPIVGTRQTTWTTARVFGKSLQPMETIGDEEEGGDATVPRLSAIPKGTRPDSNIICFIADQHGALQSNQAVLDQIEAILTAKPTVYRATTRLELGVKTEPVVLVGERITVEARVVGGKRVTLQAKVMNERGKTVSTNVFRLLEDLHTVEVETLPPGAYRIMVEGVGSMKTSVAPVACTVLVWGGSQ</sequence>
<keyword evidence="2" id="KW-1185">Reference proteome</keyword>
<dbReference type="STRING" id="338966.Ppro_1130"/>
<organism evidence="1 2">
    <name type="scientific">Pelobacter propionicus (strain DSM 2379 / NBRC 103807 / OttBd1)</name>
    <dbReference type="NCBI Taxonomy" id="338966"/>
    <lineage>
        <taxon>Bacteria</taxon>
        <taxon>Pseudomonadati</taxon>
        <taxon>Thermodesulfobacteriota</taxon>
        <taxon>Desulfuromonadia</taxon>
        <taxon>Desulfuromonadales</taxon>
        <taxon>Desulfuromonadaceae</taxon>
        <taxon>Pelobacter</taxon>
    </lineage>
</organism>
<dbReference type="EMBL" id="CP000482">
    <property type="protein sequence ID" value="ABK98754.1"/>
    <property type="molecule type" value="Genomic_DNA"/>
</dbReference>
<gene>
    <name evidence="1" type="ordered locus">Ppro_1130</name>
</gene>
<dbReference type="KEGG" id="ppd:Ppro_1130"/>
<protein>
    <recommendedName>
        <fullName evidence="3">Lecithin:cholesterol acyltransferase</fullName>
    </recommendedName>
</protein>
<dbReference type="OrthoDB" id="275181at2"/>